<accession>N1QID3</accession>
<dbReference type="PROSITE" id="PS50088">
    <property type="entry name" value="ANK_REPEAT"/>
    <property type="match status" value="1"/>
</dbReference>
<dbReference type="PROSITE" id="PS50297">
    <property type="entry name" value="ANK_REP_REGION"/>
    <property type="match status" value="1"/>
</dbReference>
<dbReference type="Proteomes" id="UP000016931">
    <property type="component" value="Unassembled WGS sequence"/>
</dbReference>
<dbReference type="InterPro" id="IPR002110">
    <property type="entry name" value="Ankyrin_rpt"/>
</dbReference>
<dbReference type="STRING" id="692275.N1QID3"/>
<dbReference type="PANTHER" id="PTHR24201">
    <property type="entry name" value="ANK_REP_REGION DOMAIN-CONTAINING PROTEIN"/>
    <property type="match status" value="1"/>
</dbReference>
<dbReference type="PANTHER" id="PTHR24201:SF15">
    <property type="entry name" value="ANKYRIN REPEAT DOMAIN-CONTAINING PROTEIN 66"/>
    <property type="match status" value="1"/>
</dbReference>
<dbReference type="RefSeq" id="XP_016757860.1">
    <property type="nucleotide sequence ID" value="XM_016901939.1"/>
</dbReference>
<sequence length="215" mass="23628">AIEQEHQDIVAYLLSEYVPPSSHEVRQATLTKNTAILQLLFETAWDINQALGWEDPPALACAVTDPDLTAWFLAHGADPNASSIMEETPLSTAVRDAPFPVIQMLFAHSGNVNQGHLLHSAVWRKLDDRKTVMEFLIRKGAPVNAVMYEDRPELYLMRKPFGLGTPLHTAAATGHEDVLQVLVSHGARLDIKDSCGDLAVDIAEAEGHSRAAQYL</sequence>
<dbReference type="SUPFAM" id="SSF48403">
    <property type="entry name" value="Ankyrin repeat"/>
    <property type="match status" value="1"/>
</dbReference>
<dbReference type="OMA" id="ETAWDIN"/>
<dbReference type="GeneID" id="27899076"/>
<protein>
    <submittedName>
        <fullName evidence="4">Ankyrin</fullName>
    </submittedName>
</protein>
<keyword evidence="5" id="KW-1185">Reference proteome</keyword>
<evidence type="ECO:0000313" key="5">
    <source>
        <dbReference type="Proteomes" id="UP000016931"/>
    </source>
</evidence>
<dbReference type="HOGENOM" id="CLU_064330_0_0_1"/>
<evidence type="ECO:0000256" key="1">
    <source>
        <dbReference type="ARBA" id="ARBA00022737"/>
    </source>
</evidence>
<organism evidence="4 5">
    <name type="scientific">Sphaerulina musiva (strain SO2202)</name>
    <name type="common">Poplar stem canker fungus</name>
    <name type="synonym">Septoria musiva</name>
    <dbReference type="NCBI Taxonomy" id="692275"/>
    <lineage>
        <taxon>Eukaryota</taxon>
        <taxon>Fungi</taxon>
        <taxon>Dikarya</taxon>
        <taxon>Ascomycota</taxon>
        <taxon>Pezizomycotina</taxon>
        <taxon>Dothideomycetes</taxon>
        <taxon>Dothideomycetidae</taxon>
        <taxon>Mycosphaerellales</taxon>
        <taxon>Mycosphaerellaceae</taxon>
        <taxon>Sphaerulina</taxon>
    </lineage>
</organism>
<evidence type="ECO:0000256" key="2">
    <source>
        <dbReference type="ARBA" id="ARBA00023043"/>
    </source>
</evidence>
<feature type="non-terminal residue" evidence="4">
    <location>
        <position position="215"/>
    </location>
</feature>
<dbReference type="InterPro" id="IPR050776">
    <property type="entry name" value="Ank_Repeat/CDKN_Inhibitor"/>
</dbReference>
<gene>
    <name evidence="4" type="ORF">SEPMUDRAFT_12487</name>
</gene>
<dbReference type="eggNOG" id="KOG0504">
    <property type="taxonomic scope" value="Eukaryota"/>
</dbReference>
<proteinExistence type="predicted"/>
<keyword evidence="1" id="KW-0677">Repeat</keyword>
<dbReference type="AlphaFoldDB" id="N1QID3"/>
<reference evidence="4 5" key="1">
    <citation type="journal article" date="2012" name="PLoS Pathog.">
        <title>Diverse lifestyles and strategies of plant pathogenesis encoded in the genomes of eighteen Dothideomycetes fungi.</title>
        <authorList>
            <person name="Ohm R.A."/>
            <person name="Feau N."/>
            <person name="Henrissat B."/>
            <person name="Schoch C.L."/>
            <person name="Horwitz B.A."/>
            <person name="Barry K.W."/>
            <person name="Condon B.J."/>
            <person name="Copeland A.C."/>
            <person name="Dhillon B."/>
            <person name="Glaser F."/>
            <person name="Hesse C.N."/>
            <person name="Kosti I."/>
            <person name="LaButti K."/>
            <person name="Lindquist E.A."/>
            <person name="Lucas S."/>
            <person name="Salamov A.A."/>
            <person name="Bradshaw R.E."/>
            <person name="Ciuffetti L."/>
            <person name="Hamelin R.C."/>
            <person name="Kema G.H.J."/>
            <person name="Lawrence C."/>
            <person name="Scott J.A."/>
            <person name="Spatafora J.W."/>
            <person name="Turgeon B.G."/>
            <person name="de Wit P.J.G.M."/>
            <person name="Zhong S."/>
            <person name="Goodwin S.B."/>
            <person name="Grigoriev I.V."/>
        </authorList>
    </citation>
    <scope>NUCLEOTIDE SEQUENCE [LARGE SCALE GENOMIC DNA]</scope>
    <source>
        <strain evidence="4 5">SO2202</strain>
    </source>
</reference>
<dbReference type="Gene3D" id="1.25.40.20">
    <property type="entry name" value="Ankyrin repeat-containing domain"/>
    <property type="match status" value="2"/>
</dbReference>
<dbReference type="Pfam" id="PF13637">
    <property type="entry name" value="Ank_4"/>
    <property type="match status" value="1"/>
</dbReference>
<dbReference type="OrthoDB" id="10058185at2759"/>
<feature type="non-terminal residue" evidence="4">
    <location>
        <position position="1"/>
    </location>
</feature>
<dbReference type="SMART" id="SM00248">
    <property type="entry name" value="ANK"/>
    <property type="match status" value="3"/>
</dbReference>
<dbReference type="EMBL" id="KB456269">
    <property type="protein sequence ID" value="EMF09739.1"/>
    <property type="molecule type" value="Genomic_DNA"/>
</dbReference>
<dbReference type="InterPro" id="IPR036770">
    <property type="entry name" value="Ankyrin_rpt-contain_sf"/>
</dbReference>
<evidence type="ECO:0000313" key="4">
    <source>
        <dbReference type="EMBL" id="EMF09739.1"/>
    </source>
</evidence>
<evidence type="ECO:0000256" key="3">
    <source>
        <dbReference type="PROSITE-ProRule" id="PRU00023"/>
    </source>
</evidence>
<name>N1QID3_SPHMS</name>
<feature type="repeat" description="ANK" evidence="3">
    <location>
        <begin position="165"/>
        <end position="194"/>
    </location>
</feature>
<keyword evidence="2 3" id="KW-0040">ANK repeat</keyword>